<evidence type="ECO:0000256" key="16">
    <source>
        <dbReference type="ARBA" id="ARBA00022581"/>
    </source>
</evidence>
<evidence type="ECO:0000256" key="32">
    <source>
        <dbReference type="ARBA" id="ARBA00022870"/>
    </source>
</evidence>
<dbReference type="EMBL" id="KF823815">
    <property type="protein sequence ID" value="AIB06813.1"/>
    <property type="molecule type" value="Genomic_RNA"/>
</dbReference>
<evidence type="ECO:0000256" key="15">
    <source>
        <dbReference type="ARBA" id="ARBA00022561"/>
    </source>
</evidence>
<keyword evidence="24" id="KW-0863">Zinc-finger</keyword>
<dbReference type="GO" id="GO:0044162">
    <property type="term" value="C:host cell cytoplasmic vesicle membrane"/>
    <property type="evidence" value="ECO:0007669"/>
    <property type="project" value="UniProtKB-SubCell"/>
</dbReference>
<dbReference type="Proteomes" id="UP000325650">
    <property type="component" value="Segment"/>
</dbReference>
<evidence type="ECO:0000256" key="11">
    <source>
        <dbReference type="ARBA" id="ARBA00022484"/>
    </source>
</evidence>
<evidence type="ECO:0000256" key="27">
    <source>
        <dbReference type="ARBA" id="ARBA00022806"/>
    </source>
</evidence>
<dbReference type="PROSITE" id="PS51218">
    <property type="entry name" value="SF3_HELICASE_2"/>
    <property type="match status" value="1"/>
</dbReference>
<keyword evidence="36" id="KW-0472">Membrane</keyword>
<evidence type="ECO:0000313" key="48">
    <source>
        <dbReference type="Proteomes" id="UP000325650"/>
    </source>
</evidence>
<keyword evidence="22" id="KW-0479">Metal-binding</keyword>
<keyword evidence="20" id="KW-1143">T=pseudo3 icosahedral capsid protein</keyword>
<evidence type="ECO:0000256" key="4">
    <source>
        <dbReference type="ARBA" id="ARBA00004017"/>
    </source>
</evidence>
<evidence type="ECO:0000256" key="43">
    <source>
        <dbReference type="ARBA" id="ARBA00047984"/>
    </source>
</evidence>
<keyword evidence="21" id="KW-0519">Myristate</keyword>
<evidence type="ECO:0000256" key="31">
    <source>
        <dbReference type="ARBA" id="ARBA00022844"/>
    </source>
</evidence>
<feature type="domain" description="SF3 helicase" evidence="45">
    <location>
        <begin position="1291"/>
        <end position="1454"/>
    </location>
</feature>
<keyword evidence="18" id="KW-0808">Transferase</keyword>
<evidence type="ECO:0000256" key="13">
    <source>
        <dbReference type="ARBA" id="ARBA00022520"/>
    </source>
</evidence>
<dbReference type="Gene3D" id="4.10.90.10">
    <property type="entry name" value="Capsid protein VP4 superfamily, Picornavirus"/>
    <property type="match status" value="1"/>
</dbReference>
<keyword evidence="25" id="KW-0378">Hydrolase</keyword>
<dbReference type="GO" id="GO:0004197">
    <property type="term" value="F:cysteine-type endopeptidase activity"/>
    <property type="evidence" value="ECO:0007669"/>
    <property type="project" value="InterPro"/>
</dbReference>
<dbReference type="InterPro" id="IPR014759">
    <property type="entry name" value="Helicase_SF3_ssRNA_vir"/>
</dbReference>
<dbReference type="CDD" id="cd00205">
    <property type="entry name" value="rhv_like"/>
    <property type="match status" value="3"/>
</dbReference>
<dbReference type="Pfam" id="PF00680">
    <property type="entry name" value="RdRP_1"/>
    <property type="match status" value="1"/>
</dbReference>
<keyword evidence="31" id="KW-0946">Virion</keyword>
<proteinExistence type="inferred from homology"/>
<evidence type="ECO:0000256" key="2">
    <source>
        <dbReference type="ARBA" id="ARBA00002982"/>
    </source>
</evidence>
<evidence type="ECO:0000256" key="19">
    <source>
        <dbReference type="ARBA" id="ARBA00022695"/>
    </source>
</evidence>
<dbReference type="InterPro" id="IPR043502">
    <property type="entry name" value="DNA/RNA_pol_sf"/>
</dbReference>
<evidence type="ECO:0000256" key="7">
    <source>
        <dbReference type="ARBA" id="ARBA00004328"/>
    </source>
</evidence>
<dbReference type="GO" id="GO:0006351">
    <property type="term" value="P:DNA-templated transcription"/>
    <property type="evidence" value="ECO:0007669"/>
    <property type="project" value="InterPro"/>
</dbReference>
<dbReference type="Pfam" id="PF00073">
    <property type="entry name" value="Rhv"/>
    <property type="match status" value="2"/>
</dbReference>
<dbReference type="InterPro" id="IPR029053">
    <property type="entry name" value="Viral_coat"/>
</dbReference>
<dbReference type="Gene3D" id="2.40.10.10">
    <property type="entry name" value="Trypsin-like serine proteases"/>
    <property type="match status" value="1"/>
</dbReference>
<evidence type="ECO:0000256" key="37">
    <source>
        <dbReference type="ARBA" id="ARBA00023200"/>
    </source>
</evidence>
<dbReference type="SUPFAM" id="SSF88633">
    <property type="entry name" value="Positive stranded ssRNA viruses"/>
    <property type="match status" value="2"/>
</dbReference>
<evidence type="ECO:0000256" key="9">
    <source>
        <dbReference type="ARBA" id="ARBA00020107"/>
    </source>
</evidence>
<keyword evidence="14" id="KW-0597">Phosphoprotein</keyword>
<dbReference type="InterPro" id="IPR059138">
    <property type="entry name" value="Pico_VP1"/>
</dbReference>
<dbReference type="InterPro" id="IPR044067">
    <property type="entry name" value="PCV_3C_PRO"/>
</dbReference>
<evidence type="ECO:0000256" key="23">
    <source>
        <dbReference type="ARBA" id="ARBA00022741"/>
    </source>
</evidence>
<dbReference type="GO" id="GO:0019062">
    <property type="term" value="P:virion attachment to host cell"/>
    <property type="evidence" value="ECO:0007669"/>
    <property type="project" value="UniProtKB-KW"/>
</dbReference>
<dbReference type="GO" id="GO:0046718">
    <property type="term" value="P:symbiont entry into host cell"/>
    <property type="evidence" value="ECO:0007669"/>
    <property type="project" value="UniProtKB-KW"/>
</dbReference>
<keyword evidence="37" id="KW-1035">Host cytoplasm</keyword>
<evidence type="ECO:0000256" key="10">
    <source>
        <dbReference type="ARBA" id="ARBA00022448"/>
    </source>
</evidence>
<dbReference type="GO" id="GO:0008270">
    <property type="term" value="F:zinc ion binding"/>
    <property type="evidence" value="ECO:0007669"/>
    <property type="project" value="UniProtKB-KW"/>
</dbReference>
<dbReference type="GO" id="GO:0005198">
    <property type="term" value="F:structural molecule activity"/>
    <property type="evidence" value="ECO:0007669"/>
    <property type="project" value="InterPro"/>
</dbReference>
<keyword evidence="23" id="KW-0547">Nucleotide-binding</keyword>
<dbReference type="InterPro" id="IPR043504">
    <property type="entry name" value="Peptidase_S1_PA_chymotrypsin"/>
</dbReference>
<keyword evidence="33" id="KW-0693">Viral RNA replication</keyword>
<dbReference type="FunFam" id="2.60.120.20:FF:000009">
    <property type="entry name" value="Genome polyprotein"/>
    <property type="match status" value="1"/>
</dbReference>
<evidence type="ECO:0000256" key="39">
    <source>
        <dbReference type="ARBA" id="ARBA00023296"/>
    </source>
</evidence>
<evidence type="ECO:0000256" key="14">
    <source>
        <dbReference type="ARBA" id="ARBA00022553"/>
    </source>
</evidence>
<keyword evidence="27" id="KW-0347">Helicase</keyword>
<evidence type="ECO:0000256" key="30">
    <source>
        <dbReference type="ARBA" id="ARBA00022840"/>
    </source>
</evidence>
<keyword evidence="38" id="KW-0449">Lipoprotein</keyword>
<evidence type="ECO:0000256" key="22">
    <source>
        <dbReference type="ARBA" id="ARBA00022723"/>
    </source>
</evidence>
<evidence type="ECO:0000256" key="17">
    <source>
        <dbReference type="ARBA" id="ARBA00022670"/>
    </source>
</evidence>
<evidence type="ECO:0000256" key="21">
    <source>
        <dbReference type="ARBA" id="ARBA00022707"/>
    </source>
</evidence>
<evidence type="ECO:0000259" key="45">
    <source>
        <dbReference type="PROSITE" id="PS51218"/>
    </source>
</evidence>
<dbReference type="InterPro" id="IPR009003">
    <property type="entry name" value="Peptidase_S1_PA"/>
</dbReference>
<evidence type="ECO:0000256" key="25">
    <source>
        <dbReference type="ARBA" id="ARBA00022801"/>
    </source>
</evidence>
<comment type="function">
    <text evidence="1">Forms a primer, VPg-pU, which is utilized by the polymerase for the initiation of RNA chains.</text>
</comment>
<evidence type="ECO:0000256" key="20">
    <source>
        <dbReference type="ARBA" id="ARBA00022706"/>
    </source>
</evidence>
<keyword evidence="39" id="KW-1160">Virus entry into host cell</keyword>
<evidence type="ECO:0000256" key="38">
    <source>
        <dbReference type="ARBA" id="ARBA00023288"/>
    </source>
</evidence>
<evidence type="ECO:0000256" key="12">
    <source>
        <dbReference type="ARBA" id="ARBA00022488"/>
    </source>
</evidence>
<evidence type="ECO:0000256" key="40">
    <source>
        <dbReference type="ARBA" id="ARBA00023303"/>
    </source>
</evidence>
<keyword evidence="12" id="KW-1036">Host cytoplasmic vesicle</keyword>
<keyword evidence="29" id="KW-0862">Zinc</keyword>
<organism evidence="47 48">
    <name type="scientific">Genet fecal theilovirus</name>
    <dbReference type="NCBI Taxonomy" id="1504546"/>
    <lineage>
        <taxon>Viruses</taxon>
        <taxon>Riboviria</taxon>
        <taxon>Orthornavirae</taxon>
        <taxon>Pisuviricota</taxon>
        <taxon>Pisoniviricetes</taxon>
        <taxon>Picornavirales</taxon>
        <taxon>Picornaviridae</taxon>
        <taxon>Caphthovirinae</taxon>
        <taxon>Cardiovirus</taxon>
        <taxon>Cardiovirus theileri</taxon>
        <taxon>Cardiovirus B</taxon>
    </lineage>
</organism>
<evidence type="ECO:0000256" key="6">
    <source>
        <dbReference type="ARBA" id="ARBA00004307"/>
    </source>
</evidence>
<evidence type="ECO:0000256" key="34">
    <source>
        <dbReference type="ARBA" id="ARBA00023039"/>
    </source>
</evidence>
<keyword evidence="26" id="KW-1161">Viral attachment to host cell</keyword>
<keyword evidence="13" id="KW-0191">Covalent protein-RNA linkage</keyword>
<keyword evidence="30" id="KW-0067">ATP-binding</keyword>
<evidence type="ECO:0000256" key="36">
    <source>
        <dbReference type="ARBA" id="ARBA00023136"/>
    </source>
</evidence>
<evidence type="ECO:0000256" key="24">
    <source>
        <dbReference type="ARBA" id="ARBA00022771"/>
    </source>
</evidence>
<dbReference type="GO" id="GO:0034220">
    <property type="term" value="P:monoatomic ion transmembrane transport"/>
    <property type="evidence" value="ECO:0007669"/>
    <property type="project" value="UniProtKB-KW"/>
</dbReference>
<evidence type="ECO:0000259" key="46">
    <source>
        <dbReference type="PROSITE" id="PS51874"/>
    </source>
</evidence>
<comment type="function">
    <text evidence="2">VP0 precursor is a component of immature procapsids.</text>
</comment>
<comment type="function">
    <text evidence="4">Affects membrane integrity and causes an increase in membrane permeability.</text>
</comment>
<keyword evidence="10" id="KW-0813">Transport</keyword>
<comment type="function">
    <text evidence="3">Serves as membrane anchor via its hydrophobic domain.</text>
</comment>
<comment type="catalytic activity">
    <reaction evidence="43">
        <text>ATP + H2O = ADP + phosphate + H(+)</text>
        <dbReference type="Rhea" id="RHEA:13065"/>
        <dbReference type="ChEBI" id="CHEBI:15377"/>
        <dbReference type="ChEBI" id="CHEBI:15378"/>
        <dbReference type="ChEBI" id="CHEBI:30616"/>
        <dbReference type="ChEBI" id="CHEBI:43474"/>
        <dbReference type="ChEBI" id="CHEBI:456216"/>
        <dbReference type="EC" id="3.6.4.13"/>
    </reaction>
</comment>
<keyword evidence="28" id="KW-0788">Thiol protease</keyword>
<dbReference type="SUPFAM" id="SSF56672">
    <property type="entry name" value="DNA/RNA polymerases"/>
    <property type="match status" value="1"/>
</dbReference>
<dbReference type="GO" id="GO:0015267">
    <property type="term" value="F:channel activity"/>
    <property type="evidence" value="ECO:0007669"/>
    <property type="project" value="UniProtKB-KW"/>
</dbReference>
<dbReference type="GO" id="GO:0003723">
    <property type="term" value="F:RNA binding"/>
    <property type="evidence" value="ECO:0007669"/>
    <property type="project" value="InterPro"/>
</dbReference>
<dbReference type="GO" id="GO:0003724">
    <property type="term" value="F:RNA helicase activity"/>
    <property type="evidence" value="ECO:0007669"/>
    <property type="project" value="UniProtKB-EC"/>
</dbReference>
<dbReference type="Gene3D" id="2.60.120.20">
    <property type="match status" value="3"/>
</dbReference>
<evidence type="ECO:0000256" key="42">
    <source>
        <dbReference type="ARBA" id="ARBA00045446"/>
    </source>
</evidence>
<comment type="similarity">
    <text evidence="8">Belongs to the picornaviruses polyprotein family.</text>
</comment>
<dbReference type="FunFam" id="2.40.10.10:FF:000145">
    <property type="entry name" value="Genome polyprotein"/>
    <property type="match status" value="1"/>
</dbReference>
<evidence type="ECO:0000256" key="41">
    <source>
        <dbReference type="ARBA" id="ARBA00033716"/>
    </source>
</evidence>
<evidence type="ECO:0000256" key="18">
    <source>
        <dbReference type="ARBA" id="ARBA00022679"/>
    </source>
</evidence>
<evidence type="ECO:0000256" key="33">
    <source>
        <dbReference type="ARBA" id="ARBA00022953"/>
    </source>
</evidence>
<evidence type="ECO:0000256" key="28">
    <source>
        <dbReference type="ARBA" id="ARBA00022807"/>
    </source>
</evidence>
<evidence type="ECO:0000256" key="3">
    <source>
        <dbReference type="ARBA" id="ARBA00003704"/>
    </source>
</evidence>
<dbReference type="GO" id="GO:0044196">
    <property type="term" value="C:host cell nucleolus"/>
    <property type="evidence" value="ECO:0007669"/>
    <property type="project" value="UniProtKB-SubCell"/>
</dbReference>
<dbReference type="GO" id="GO:0005524">
    <property type="term" value="F:ATP binding"/>
    <property type="evidence" value="ECO:0007669"/>
    <property type="project" value="UniProtKB-KW"/>
</dbReference>
<evidence type="ECO:0000256" key="1">
    <source>
        <dbReference type="ARBA" id="ARBA00002520"/>
    </source>
</evidence>
<feature type="domain" description="Peptidase C3" evidence="46">
    <location>
        <begin position="1644"/>
        <end position="1837"/>
    </location>
</feature>
<dbReference type="Pfam" id="PF00910">
    <property type="entry name" value="RNA_helicase"/>
    <property type="match status" value="1"/>
</dbReference>
<dbReference type="InterPro" id="IPR037080">
    <property type="entry name" value="Capsid_VP4_sf_Picornavirus"/>
</dbReference>
<evidence type="ECO:0000256" key="26">
    <source>
        <dbReference type="ARBA" id="ARBA00022804"/>
    </source>
</evidence>
<accession>A0A060DAV0</accession>
<comment type="function">
    <text evidence="41">Lies on the inner surface of the capsid shell. After binding to the host receptor, the capsid undergoes conformational changes. Capsid protein VP4 is released, capsid protein VP1 N-terminus is externalized, and together, they shape a pore in the host membrane through which the viral genome is translocated into the host cell cytoplasm. After genome has been released, the channel shrinks.</text>
</comment>
<dbReference type="SUPFAM" id="SSF50494">
    <property type="entry name" value="Trypsin-like serine proteases"/>
    <property type="match status" value="1"/>
</dbReference>
<dbReference type="InterPro" id="IPR001205">
    <property type="entry name" value="RNA-dir_pol_C"/>
</dbReference>
<evidence type="ECO:0000256" key="44">
    <source>
        <dbReference type="ARBA" id="ARBA00059502"/>
    </source>
</evidence>
<reference evidence="47 48" key="1">
    <citation type="journal article" date="2014" name="Virol. J.">
        <title>Viral metagenomic analysis of feces of wild small carnivores.</title>
        <authorList>
            <person name="Bodewes R."/>
            <person name="Ruiz-Gonzalez A."/>
            <person name="Schapendonk C.M."/>
            <person name="van den Brand J.M."/>
            <person name="Osterhaus A.D."/>
            <person name="Smits S.L."/>
        </authorList>
    </citation>
    <scope>NUCLEOTIDE SEQUENCE [LARGE SCALE GENOMIC DNA]</scope>
    <source>
        <strain evidence="47">S15</strain>
    </source>
</reference>
<dbReference type="InterPro" id="IPR033703">
    <property type="entry name" value="Rhv-like"/>
</dbReference>
<evidence type="ECO:0000313" key="47">
    <source>
        <dbReference type="EMBL" id="AIB06813.1"/>
    </source>
</evidence>
<protein>
    <recommendedName>
        <fullName evidence="9">Genome polyprotein</fullName>
    </recommendedName>
</protein>
<evidence type="ECO:0000256" key="29">
    <source>
        <dbReference type="ARBA" id="ARBA00022833"/>
    </source>
</evidence>
<comment type="subcellular location">
    <subcellularLocation>
        <location evidence="5">Host cytoplasmic vesicle membrane</location>
        <topology evidence="5">Peripheral membrane protein</topology>
        <orientation evidence="5">Cytoplasmic side</orientation>
    </subcellularLocation>
    <subcellularLocation>
        <location evidence="6">Host nucleus</location>
        <location evidence="6">Host nucleolus</location>
    </subcellularLocation>
    <subcellularLocation>
        <location evidence="7">Virion</location>
    </subcellularLocation>
</comment>
<dbReference type="GO" id="GO:0006508">
    <property type="term" value="P:proteolysis"/>
    <property type="evidence" value="ECO:0007669"/>
    <property type="project" value="UniProtKB-KW"/>
</dbReference>
<comment type="function">
    <text evidence="44">Forms an icosahedral capsid of pseudo T=3 symmetry with capsid proteins VP2 and VP3. Together they form an icosahedral capsid composed of 60 copies of each VP1, VP2, and VP3, with a diameter of approximately 300 Angstroms. VP4 lies on the inner surface of the protein shell formed by VP1, VP2 and VP3. All the three latter proteins contain a beta-sheet structure called beta-barrel jelly roll. VP1 is situated at the 12 fivefold axes, whereas VP2 and VP3 are located at the quasi-sixfold axes.</text>
</comment>
<feature type="non-terminal residue" evidence="47">
    <location>
        <position position="2007"/>
    </location>
</feature>
<evidence type="ECO:0000256" key="35">
    <source>
        <dbReference type="ARBA" id="ARBA00023065"/>
    </source>
</evidence>
<keyword evidence="17" id="KW-0645">Protease</keyword>
<keyword evidence="15" id="KW-0167">Capsid protein</keyword>
<evidence type="ECO:0000256" key="8">
    <source>
        <dbReference type="ARBA" id="ARBA00008303"/>
    </source>
</evidence>
<dbReference type="InterPro" id="IPR001676">
    <property type="entry name" value="Picornavirus_capsid"/>
</dbReference>
<dbReference type="GO" id="GO:0003968">
    <property type="term" value="F:RNA-directed RNA polymerase activity"/>
    <property type="evidence" value="ECO:0007669"/>
    <property type="project" value="UniProtKB-KW"/>
</dbReference>
<sequence>MACKHGYPDVCPLCTAIINVDADEFVLLRDEEWYPRDLLHVHLDDDVFWPDVDTTDENMDWTDLPFLLDVEMEPQGNSNSADKNSSQATGNEGVIINNYYSNQYQNSVDLSAASAGYGSGEKAEGQLGNILGNVTSAFASALPMLADQNTEEMENLSDRVSADKAGNTVTNTQSTVGRLFGYGKTHKGEHPASCADTATDKVLAAERYYTFSIANWTQTQQAFDFVRIPLPHVLSGEDGGVFGATLRRHYLLKTGWRIQVQCNASQFHAGSLLVFLAPEFYTGPFTAEEPTAAQVFAPDSTWQSNPNFWKGQTFMTEVHAAMAMNHQNPWQWTMYPHQYINLRTNTTADLEVPYVNIAPTSSWTQHANWTLVIAVMTPLQYVSGAATDVGITCSIQPVKPVFNGLRHETVRPQGPFPITVREHVGTFFSTNPDTTMPVYGRTVNTPFDYMSGEFKDLLELTKVPTFLGNPTSSGGRQPYFSATNTVQETPLATYQVALSCACMCNSMLVAVARNFNQYRGSLNFTFIFTGTAMVKGKFLIAYTPPGAGQPITRDQAMQATYAIWDLGLNSSYNFTVPFISPTHYRQISYTTSTITTVDGWLTIWQLTPLTYPANTPPNSDILTLISAGSDFTLRMPISPTKWTLQGVDNAEKGTVADDDATVDFVAEPVKLPENQTMVDFFYDRSVPVCALYARNDNVSNFTFGRNSNTLNSALLTPLPSYPDSDTTLNDPVVTGPPQQWRWLSSTKTNTTSGFPLPYRTAQDYSFISFSPFTYYKSDLEVTIVGTGVNAQALTIKWIPSGAPLNTGQQIYSYVAGSLEGRTPGFSVQGQGTANSISFVVPFTSPLSVLPAVWYNGFPTFDNNGGFGKAPNNDFGLIMCQGSTGNYRVYFRYKKMRVFCPRPTMFFPWPSTNATKVRETVDTVLELESPLRIYRVDLFICFGERISFVYKCHGKTIMSFKIPGFSYTPAGRLLVCLGESPTCCGAVRANYMYHLVFTADHGTRHWTVYKGRQRPWKKPLHEEVGEGFETFNEFFKFIRSIHSSYYHMRLIHDVEMNPGPDINQVFQPQGAALTKAQEPAQDMVKHLIYKALGLSNKCKDIPRVVSMMCDVMETWEKTKLTLSNPTFWTKVVLRCIKMVCASILYAHNPDATTLMCLTAMMGMDLLLEDSIFSFLKYKLGKIFKTAPPPVPTLCMEQQDPLREVNSGFQLAKNIEWAVKILKQIFDWVTSWFEKEKQTPQTLLDEMLLDFPEHSRKIADLKTGKRAYCECKKSFEYFEKLYEVAVRVNRIPLANLCEKYKNKHDHAAARPEPIVVVLRGDAGQGKSISSQLIAQAVSKLALGKQSVYAHPPDSDYFDGYQNQYSVIMDDLGQNPDGEDFTTFCQMVSTTNFLPNMAHLDQKGTPFTSQFIIATTNLPKFRPVTVAHYPAVERRITFDYTVRAGPACQTAAGLLNLEAAMQETGEQPQLNCFTTDCPLLHKRGLVFQCNRTQNLYNLQQVVDRVIKQIRDRETNVRKMNTLVAQSGVTEDQIKALENCICVLRQKNAATEEQLEELQTCFDEMVERQNFLADWMKISAIVFASLASLSAVVKLISKTKELISPTPKPVVLTEAEQAAYGNVARGVKSALQVLDLQGGGKVVAQSGNPVHDFEAFCVKNLVSPITFTFQDGGELTQSCLLLKGHLLAVNRHVAEQNWIAIRVRDVRHDRPTLVIRSVNRSGLEVDLTFIKVSKGPLFRDNTKKFCSKDDQFPNRNDDVIGIMNNGVGMIFSGKFIIGNHPVSVTTGNVFNHCLHYRAQTYKGWCGSAVICEVNGKKSVYGMHSAGGGGLAAATIITKEMIEAAEMQMTLTPQGAIVNLEPGEHIHVPRKTKLRKTIAFDVFKPAYEPAILSKYDPRTQLNVDDVAFSKHTQNVEQLPEVFKMVAREYANRVFSLLGRDNGLITSQEAILGLPGMDPMEKTTSPGLPYTQRQLRRQDLCDFETGDMYLSLGLAHDKLTQGDYSDIIYQSFL</sequence>
<dbReference type="Pfam" id="PF00548">
    <property type="entry name" value="Peptidase_C3"/>
    <property type="match status" value="1"/>
</dbReference>
<dbReference type="PROSITE" id="PS51874">
    <property type="entry name" value="PCV_3C_PRO"/>
    <property type="match status" value="1"/>
</dbReference>
<keyword evidence="34" id="KW-1182">Viral ion channel</keyword>
<keyword evidence="19" id="KW-0548">Nucleotidyltransferase</keyword>
<dbReference type="InterPro" id="IPR000199">
    <property type="entry name" value="Peptidase_C3A/C3B_picornavir"/>
</dbReference>
<name>A0A060DAV0_9PICO</name>
<keyword evidence="16" id="KW-0945">Host-virus interaction</keyword>
<dbReference type="Pfam" id="PF22663">
    <property type="entry name" value="Rhv_5"/>
    <property type="match status" value="1"/>
</dbReference>
<dbReference type="GO" id="GO:0039618">
    <property type="term" value="C:T=pseudo3 icosahedral viral capsid"/>
    <property type="evidence" value="ECO:0007669"/>
    <property type="project" value="UniProtKB-KW"/>
</dbReference>
<keyword evidence="32" id="KW-1043">Host membrane</keyword>
<evidence type="ECO:0000256" key="5">
    <source>
        <dbReference type="ARBA" id="ARBA00004295"/>
    </source>
</evidence>
<keyword evidence="11" id="KW-0696">RNA-directed RNA polymerase</keyword>
<comment type="function">
    <text evidence="42">Replicates the genomic and antigenomic RNAs by recognizing replications specific signals. Performs VPg uridylylation.</text>
</comment>
<dbReference type="InterPro" id="IPR000605">
    <property type="entry name" value="Helicase_SF3_ssDNA/RNA_vir"/>
</dbReference>
<keyword evidence="40" id="KW-0407">Ion channel</keyword>
<keyword evidence="35" id="KW-0406">Ion transport</keyword>